<evidence type="ECO:0000313" key="1">
    <source>
        <dbReference type="EMBL" id="CAB4195098.1"/>
    </source>
</evidence>
<gene>
    <name evidence="1" type="ORF">UFOVP1279_39</name>
</gene>
<sequence length="354" mass="37921">MAHTGTERSSLTNIVQLGLETTPGDSVQPTKRLTSVGIEPTVNAEIADFRPAGSKYRSITALGKEWVEASVSGQPTYSELMYPMSSVLSKPTTTGNGTSTPYIHTFVSSSVAADDIATYSVQHGDNTNAGFRESFVNGIFTELSLQFSRNGIDMSGSMIGKDMRSTGNDDALHETWNTSPTLLPLVPLLPTEIDVYLSDTYYEDPDDATKLDRVTGASWSLGSRFNPMWVLDSTLPSFLTHIEAEPSLSAGISVEADDFGMGLFTTMRSGDEKFLKIVAISATDANTSGTIFKQSMMIDMPVRIANTQGFSDEDGLFAIGWDFLGTTTGDGNWAAGPGAGNAVNITLINKQATL</sequence>
<dbReference type="EMBL" id="LR797224">
    <property type="protein sequence ID" value="CAB4195098.1"/>
    <property type="molecule type" value="Genomic_DNA"/>
</dbReference>
<protein>
    <submittedName>
        <fullName evidence="1">Uncharacterized protein</fullName>
    </submittedName>
</protein>
<proteinExistence type="predicted"/>
<name>A0A6J5RN50_9CAUD</name>
<accession>A0A6J5RN50</accession>
<reference evidence="1" key="1">
    <citation type="submission" date="2020-05" db="EMBL/GenBank/DDBJ databases">
        <authorList>
            <person name="Chiriac C."/>
            <person name="Salcher M."/>
            <person name="Ghai R."/>
            <person name="Kavagutti S V."/>
        </authorList>
    </citation>
    <scope>NUCLEOTIDE SEQUENCE</scope>
</reference>
<organism evidence="1">
    <name type="scientific">uncultured Caudovirales phage</name>
    <dbReference type="NCBI Taxonomy" id="2100421"/>
    <lineage>
        <taxon>Viruses</taxon>
        <taxon>Duplodnaviria</taxon>
        <taxon>Heunggongvirae</taxon>
        <taxon>Uroviricota</taxon>
        <taxon>Caudoviricetes</taxon>
        <taxon>Peduoviridae</taxon>
        <taxon>Maltschvirus</taxon>
        <taxon>Maltschvirus maltsch</taxon>
    </lineage>
</organism>